<protein>
    <recommendedName>
        <fullName evidence="3">Association with the SNF1 complex (ASC) domain-containing protein</fullName>
    </recommendedName>
</protein>
<dbReference type="InterPro" id="IPR006828">
    <property type="entry name" value="ASC_dom"/>
</dbReference>
<evidence type="ECO:0000313" key="5">
    <source>
        <dbReference type="Proteomes" id="UP000005666"/>
    </source>
</evidence>
<sequence length="646" mass="74380">MINSSKGENNWSSKKYPNDLRNTPPPTKGSSMGYKKYTGLPNLNERADDTMLSNLAHLTLTTFCPAEAVNIMAFEEPLRNNYGDKENSIHQNYKIESTKLIEFPLMAAEIDDALSWSESNDTFQLQPEKNDFTMEESSNKRNNLSFAKLSKSTNKRSKVTSSSVAGNVYHTQRQTQNLYDHVSDSDFFSAKSKSDLIIPSNKRSASESRNQILHNETMPNSKLFHNYRFHYINQNNLNGRTHSKNSSNAIQNDFNMSTELLRTPELETPDHIETIEVDSINGLSTDSLLSLAEESQGHAEESKSIAHDVQKTRVTLRWIDSKFKPNNYQSVSIISEDIIDVINFYRSNNDKIKRLPLKYDSLTHEWKISDLFLPAGYYEFSFLINETDVHHSLHICTKMDRFGKRVNYFEVPKYVRTFEPLQLSSALYTVTQADDRRHIECSKTSSEFLNLLDNYDIRTRYNANFYSHNESGTGNNFNNNKYTNQIPELFKFSEKNIRELSTETEITFLEPPSYGEPSFYNNIVDCSQEKLFLSLQQNGAVDSYVAEQVILQRYPVSELPIFFENISMEKLASHNNNLNKSHTNKHWLEGLTPNESDNITPKEPPHVILNHLVTQKISRNVVSVAVTTRYKQKYITQILYSPIKPD</sequence>
<feature type="region of interest" description="Disordered" evidence="2">
    <location>
        <begin position="132"/>
        <end position="163"/>
    </location>
</feature>
<dbReference type="SUPFAM" id="SSF160219">
    <property type="entry name" value="AMPKBI-like"/>
    <property type="match status" value="1"/>
</dbReference>
<dbReference type="InterPro" id="IPR050827">
    <property type="entry name" value="CRP1_MDG1_kinase"/>
</dbReference>
<dbReference type="STRING" id="1071381.G8BZ59"/>
<feature type="region of interest" description="Disordered" evidence="2">
    <location>
        <begin position="1"/>
        <end position="34"/>
    </location>
</feature>
<dbReference type="EMBL" id="HE612866">
    <property type="protein sequence ID" value="CCE65187.1"/>
    <property type="molecule type" value="Genomic_DNA"/>
</dbReference>
<dbReference type="KEGG" id="tpf:TPHA_0K00530"/>
<evidence type="ECO:0000256" key="2">
    <source>
        <dbReference type="SAM" id="MobiDB-lite"/>
    </source>
</evidence>
<dbReference type="GO" id="GO:0007165">
    <property type="term" value="P:signal transduction"/>
    <property type="evidence" value="ECO:0007669"/>
    <property type="project" value="TreeGrafter"/>
</dbReference>
<feature type="compositionally biased region" description="Polar residues" evidence="2">
    <location>
        <begin position="1"/>
        <end position="15"/>
    </location>
</feature>
<proteinExistence type="inferred from homology"/>
<dbReference type="GeneID" id="11533290"/>
<evidence type="ECO:0000259" key="3">
    <source>
        <dbReference type="SMART" id="SM01010"/>
    </source>
</evidence>
<dbReference type="InterPro" id="IPR037256">
    <property type="entry name" value="ASC_dom_sf"/>
</dbReference>
<reference evidence="4 5" key="1">
    <citation type="journal article" date="2011" name="Proc. Natl. Acad. Sci. U.S.A.">
        <title>Evolutionary erosion of yeast sex chromosomes by mating-type switching accidents.</title>
        <authorList>
            <person name="Gordon J.L."/>
            <person name="Armisen D."/>
            <person name="Proux-Wera E."/>
            <person name="Oheigeartaigh S.S."/>
            <person name="Byrne K.P."/>
            <person name="Wolfe K.H."/>
        </authorList>
    </citation>
    <scope>NUCLEOTIDE SEQUENCE [LARGE SCALE GENOMIC DNA]</scope>
    <source>
        <strain evidence="5">ATCC 24235 / CBS 4417 / NBRC 1672 / NRRL Y-8282 / UCD 70-5</strain>
    </source>
</reference>
<dbReference type="Pfam" id="PF04739">
    <property type="entry name" value="AMPKBI"/>
    <property type="match status" value="1"/>
</dbReference>
<dbReference type="Gene3D" id="6.20.250.60">
    <property type="match status" value="1"/>
</dbReference>
<dbReference type="PANTHER" id="PTHR10343:SF84">
    <property type="entry name" value="5'-AMP-ACTIVATED PROTEIN KINASE SUBUNIT BETA-1"/>
    <property type="match status" value="1"/>
</dbReference>
<dbReference type="RefSeq" id="XP_003687621.1">
    <property type="nucleotide sequence ID" value="XM_003687573.1"/>
</dbReference>
<dbReference type="SMART" id="SM01010">
    <property type="entry name" value="AMPKBI"/>
    <property type="match status" value="1"/>
</dbReference>
<dbReference type="GO" id="GO:0031588">
    <property type="term" value="C:nucleotide-activated protein kinase complex"/>
    <property type="evidence" value="ECO:0007669"/>
    <property type="project" value="TreeGrafter"/>
</dbReference>
<keyword evidence="5" id="KW-1185">Reference proteome</keyword>
<accession>G8BZ59</accession>
<organism evidence="4 5">
    <name type="scientific">Tetrapisispora phaffii (strain ATCC 24235 / CBS 4417 / NBRC 1672 / NRRL Y-8282 / UCD 70-5)</name>
    <name type="common">Yeast</name>
    <name type="synonym">Fabospora phaffii</name>
    <dbReference type="NCBI Taxonomy" id="1071381"/>
    <lineage>
        <taxon>Eukaryota</taxon>
        <taxon>Fungi</taxon>
        <taxon>Dikarya</taxon>
        <taxon>Ascomycota</taxon>
        <taxon>Saccharomycotina</taxon>
        <taxon>Saccharomycetes</taxon>
        <taxon>Saccharomycetales</taxon>
        <taxon>Saccharomycetaceae</taxon>
        <taxon>Tetrapisispora</taxon>
    </lineage>
</organism>
<gene>
    <name evidence="4" type="primary">TPHA0K00530</name>
    <name evidence="4" type="ordered locus">TPHA_0K00530</name>
</gene>
<dbReference type="GO" id="GO:0005737">
    <property type="term" value="C:cytoplasm"/>
    <property type="evidence" value="ECO:0007669"/>
    <property type="project" value="TreeGrafter"/>
</dbReference>
<dbReference type="AlphaFoldDB" id="G8BZ59"/>
<evidence type="ECO:0000313" key="4">
    <source>
        <dbReference type="EMBL" id="CCE65187.1"/>
    </source>
</evidence>
<feature type="domain" description="Association with the SNF1 complex (ASC)" evidence="3">
    <location>
        <begin position="510"/>
        <end position="643"/>
    </location>
</feature>
<dbReference type="OrthoDB" id="531008at2759"/>
<dbReference type="GO" id="GO:0005634">
    <property type="term" value="C:nucleus"/>
    <property type="evidence" value="ECO:0007669"/>
    <property type="project" value="TreeGrafter"/>
</dbReference>
<evidence type="ECO:0000256" key="1">
    <source>
        <dbReference type="ARBA" id="ARBA00010926"/>
    </source>
</evidence>
<name>G8BZ59_TETPH</name>
<dbReference type="GO" id="GO:0019901">
    <property type="term" value="F:protein kinase binding"/>
    <property type="evidence" value="ECO:0007669"/>
    <property type="project" value="TreeGrafter"/>
</dbReference>
<dbReference type="eggNOG" id="KOG1616">
    <property type="taxonomic scope" value="Eukaryota"/>
</dbReference>
<dbReference type="HOGENOM" id="CLU_423996_0_0_1"/>
<dbReference type="PANTHER" id="PTHR10343">
    <property type="entry name" value="5'-AMP-ACTIVATED PROTEIN KINASE , BETA SUBUNIT"/>
    <property type="match status" value="1"/>
</dbReference>
<dbReference type="Proteomes" id="UP000005666">
    <property type="component" value="Chromosome 11"/>
</dbReference>
<comment type="similarity">
    <text evidence="1">Belongs to the 5'-AMP-activated protein kinase beta subunit family.</text>
</comment>